<name>A0A8J4YDW5_CHIOP</name>
<dbReference type="Proteomes" id="UP000770661">
    <property type="component" value="Unassembled WGS sequence"/>
</dbReference>
<evidence type="ECO:0000256" key="3">
    <source>
        <dbReference type="ARBA" id="ARBA00022705"/>
    </source>
</evidence>
<dbReference type="PANTHER" id="PTHR12708:SF0">
    <property type="entry name" value="DNA POLYMERASE EPSILON SUBUNIT 2"/>
    <property type="match status" value="1"/>
</dbReference>
<dbReference type="AlphaFoldDB" id="A0A8J4YDW5"/>
<keyword evidence="3" id="KW-0235">DNA replication</keyword>
<dbReference type="EMBL" id="JACEEZ010005601">
    <property type="protein sequence ID" value="KAG0725487.1"/>
    <property type="molecule type" value="Genomic_DNA"/>
</dbReference>
<dbReference type="Pfam" id="PF12213">
    <property type="entry name" value="Dpoe2NT"/>
    <property type="match status" value="1"/>
</dbReference>
<accession>A0A8J4YDW5</accession>
<dbReference type="GO" id="GO:0006261">
    <property type="term" value="P:DNA-templated DNA replication"/>
    <property type="evidence" value="ECO:0007669"/>
    <property type="project" value="InterPro"/>
</dbReference>
<dbReference type="GO" id="GO:0008622">
    <property type="term" value="C:epsilon DNA polymerase complex"/>
    <property type="evidence" value="ECO:0007669"/>
    <property type="project" value="InterPro"/>
</dbReference>
<dbReference type="InterPro" id="IPR024639">
    <property type="entry name" value="DNA_pol_e_bsu_N"/>
</dbReference>
<dbReference type="PROSITE" id="PS50003">
    <property type="entry name" value="PH_DOMAIN"/>
    <property type="match status" value="1"/>
</dbReference>
<protein>
    <recommendedName>
        <fullName evidence="6">DNA polymerase II subunit 2</fullName>
    </recommendedName>
</protein>
<dbReference type="SUPFAM" id="SSF101756">
    <property type="entry name" value="Hypothetical protein YgiW"/>
    <property type="match status" value="1"/>
</dbReference>
<feature type="domain" description="PH" evidence="7">
    <location>
        <begin position="1"/>
        <end position="38"/>
    </location>
</feature>
<reference evidence="8" key="1">
    <citation type="submission" date="2020-07" db="EMBL/GenBank/DDBJ databases">
        <title>The High-quality genome of the commercially important snow crab, Chionoecetes opilio.</title>
        <authorList>
            <person name="Jeong J.-H."/>
            <person name="Ryu S."/>
        </authorList>
    </citation>
    <scope>NUCLEOTIDE SEQUENCE</scope>
    <source>
        <strain evidence="8">MADBK_172401_WGS</strain>
        <tissue evidence="8">Digestive gland</tissue>
    </source>
</reference>
<keyword evidence="5" id="KW-0539">Nucleus</keyword>
<organism evidence="8 9">
    <name type="scientific">Chionoecetes opilio</name>
    <name type="common">Atlantic snow crab</name>
    <name type="synonym">Cancer opilio</name>
    <dbReference type="NCBI Taxonomy" id="41210"/>
    <lineage>
        <taxon>Eukaryota</taxon>
        <taxon>Metazoa</taxon>
        <taxon>Ecdysozoa</taxon>
        <taxon>Arthropoda</taxon>
        <taxon>Crustacea</taxon>
        <taxon>Multicrustacea</taxon>
        <taxon>Malacostraca</taxon>
        <taxon>Eumalacostraca</taxon>
        <taxon>Eucarida</taxon>
        <taxon>Decapoda</taxon>
        <taxon>Pleocyemata</taxon>
        <taxon>Brachyura</taxon>
        <taxon>Eubrachyura</taxon>
        <taxon>Majoidea</taxon>
        <taxon>Majidae</taxon>
        <taxon>Chionoecetes</taxon>
    </lineage>
</organism>
<evidence type="ECO:0000256" key="2">
    <source>
        <dbReference type="ARBA" id="ARBA00009560"/>
    </source>
</evidence>
<keyword evidence="9" id="KW-1185">Reference proteome</keyword>
<dbReference type="InterPro" id="IPR007185">
    <property type="entry name" value="DNA_pol_a/d/e_bsu"/>
</dbReference>
<dbReference type="InterPro" id="IPR001849">
    <property type="entry name" value="PH_domain"/>
</dbReference>
<comment type="caution">
    <text evidence="8">The sequence shown here is derived from an EMBL/GenBank/DDBJ whole genome shotgun (WGS) entry which is preliminary data.</text>
</comment>
<gene>
    <name evidence="8" type="primary">POLE2</name>
    <name evidence="8" type="ORF">GWK47_038540</name>
</gene>
<dbReference type="InterPro" id="IPR036700">
    <property type="entry name" value="BOBF_sf"/>
</dbReference>
<keyword evidence="4" id="KW-0238">DNA-binding</keyword>
<proteinExistence type="inferred from homology"/>
<dbReference type="Gene3D" id="1.10.8.60">
    <property type="match status" value="1"/>
</dbReference>
<dbReference type="GO" id="GO:0042276">
    <property type="term" value="P:error-prone translesion synthesis"/>
    <property type="evidence" value="ECO:0007669"/>
    <property type="project" value="TreeGrafter"/>
</dbReference>
<evidence type="ECO:0000259" key="7">
    <source>
        <dbReference type="PROSITE" id="PS50003"/>
    </source>
</evidence>
<comment type="similarity">
    <text evidence="2">Belongs to the DNA polymerase epsilon subunit B family.</text>
</comment>
<evidence type="ECO:0000256" key="1">
    <source>
        <dbReference type="ARBA" id="ARBA00004123"/>
    </source>
</evidence>
<dbReference type="PANTHER" id="PTHR12708">
    <property type="entry name" value="DNA POLYMERASE EPSILON SUBUNIT B"/>
    <property type="match status" value="1"/>
</dbReference>
<comment type="subcellular location">
    <subcellularLocation>
        <location evidence="1">Nucleus</location>
    </subcellularLocation>
</comment>
<evidence type="ECO:0000313" key="9">
    <source>
        <dbReference type="Proteomes" id="UP000770661"/>
    </source>
</evidence>
<evidence type="ECO:0000313" key="8">
    <source>
        <dbReference type="EMBL" id="KAG0725487.1"/>
    </source>
</evidence>
<dbReference type="PIRSF" id="PIRSF000799">
    <property type="entry name" value="DNA_pol_eps_2"/>
    <property type="match status" value="1"/>
</dbReference>
<evidence type="ECO:0000256" key="5">
    <source>
        <dbReference type="ARBA" id="ARBA00023242"/>
    </source>
</evidence>
<dbReference type="Pfam" id="PF04042">
    <property type="entry name" value="DNA_pol_E_B"/>
    <property type="match status" value="1"/>
</dbReference>
<dbReference type="GO" id="GO:0003677">
    <property type="term" value="F:DNA binding"/>
    <property type="evidence" value="ECO:0007669"/>
    <property type="project" value="UniProtKB-KW"/>
</dbReference>
<sequence length="483" mass="54603">MYGMLLRGDAATYLLELLEPLPREEHKKWMEAVVDAIQKLPVASSMITKEIVYKAAKEVGEDENYNLDNILEVIDIFKIPKMIYSKDKGKFLLEPFKHHNLHGAAADKAALFMHRYGLIYHRTSHHEVFRQRALREKGESAYTLTKVVSLLGSNQQMKVLVLGLLTRMVEGKYHIEDDTGHIEVDISKADFHAGMIAMNTFVLVEGWFENNMLQAKAVGMPPPEPATTTRERMGLNKENYFGGSRKNSAKGMYRLVQLEQENTEAMLVVLSDVWLDVIEVMDKLRVLFTGYANFPPTAFILCGNFFSKRQESKQVGFPELMAHSKFIFVPGPTDLGPSGIFPRPPVLHYATEPLRQAVPSACFTTNPCRLVYCTQEIVVFREDLVAKMCRNCVAKTLVNQGHLAPLSLFVTPVYWTLDHCMMLHPTPDLIIIADKDNAFTTTHNGATIISPGSLFSTDFSFKVYYPATRQVEDSQIVEEEEEG</sequence>
<dbReference type="OrthoDB" id="10254730at2759"/>
<dbReference type="InterPro" id="IPR016266">
    <property type="entry name" value="POLE2"/>
</dbReference>
<evidence type="ECO:0000256" key="6">
    <source>
        <dbReference type="ARBA" id="ARBA00032930"/>
    </source>
</evidence>
<evidence type="ECO:0000256" key="4">
    <source>
        <dbReference type="ARBA" id="ARBA00023125"/>
    </source>
</evidence>